<sequence length="237" mass="26017">MTLIRITAAVLMLAGVSACGNSQFASRNVPFETLPAAQTGLPTGQPEGYRALPVVAAQPDLPQRPTATARYNIVNYAITVPEELSVSEANLYYPVADIVWRGDAIGDRKDQVGYIFQEGLNRARRSVSNGQAVKAEITVRRFHSITEKTRYTVGGVHSINFDLVLRDAQTGAVLLERPVKADLKAFGGRRAINADRQGLTMKERIHRHLERVIRAELTLANGWADQGERLAKGVDQI</sequence>
<reference evidence="3" key="1">
    <citation type="submission" date="2017-05" db="EMBL/GenBank/DDBJ databases">
        <authorList>
            <person name="Rodrigo-Torres L."/>
            <person name="Arahal R. D."/>
            <person name="Lucena T."/>
        </authorList>
    </citation>
    <scope>NUCLEOTIDE SEQUENCE [LARGE SCALE GENOMIC DNA]</scope>
    <source>
        <strain evidence="3">CECT 8649</strain>
    </source>
</reference>
<dbReference type="Proteomes" id="UP000225972">
    <property type="component" value="Unassembled WGS sequence"/>
</dbReference>
<accession>A0A238JD14</accession>
<protein>
    <recommendedName>
        <fullName evidence="4">Lipoprotein</fullName>
    </recommendedName>
</protein>
<evidence type="ECO:0000313" key="3">
    <source>
        <dbReference type="Proteomes" id="UP000225972"/>
    </source>
</evidence>
<organism evidence="2 3">
    <name type="scientific">Pelagimonas phthalicica</name>
    <dbReference type="NCBI Taxonomy" id="1037362"/>
    <lineage>
        <taxon>Bacteria</taxon>
        <taxon>Pseudomonadati</taxon>
        <taxon>Pseudomonadota</taxon>
        <taxon>Alphaproteobacteria</taxon>
        <taxon>Rhodobacterales</taxon>
        <taxon>Roseobacteraceae</taxon>
        <taxon>Pelagimonas</taxon>
    </lineage>
</organism>
<gene>
    <name evidence="2" type="ORF">TRP8649_02421</name>
</gene>
<dbReference type="Pfam" id="PF20569">
    <property type="entry name" value="DUF6778"/>
    <property type="match status" value="1"/>
</dbReference>
<dbReference type="OrthoDB" id="7836640at2"/>
<dbReference type="EMBL" id="FXXP01000002">
    <property type="protein sequence ID" value="SMX28305.1"/>
    <property type="molecule type" value="Genomic_DNA"/>
</dbReference>
<dbReference type="InterPro" id="IPR046705">
    <property type="entry name" value="DUF6778"/>
</dbReference>
<keyword evidence="1" id="KW-0732">Signal</keyword>
<evidence type="ECO:0008006" key="4">
    <source>
        <dbReference type="Google" id="ProtNLM"/>
    </source>
</evidence>
<evidence type="ECO:0000256" key="1">
    <source>
        <dbReference type="SAM" id="SignalP"/>
    </source>
</evidence>
<name>A0A238JD14_9RHOB</name>
<evidence type="ECO:0000313" key="2">
    <source>
        <dbReference type="EMBL" id="SMX28305.1"/>
    </source>
</evidence>
<keyword evidence="3" id="KW-1185">Reference proteome</keyword>
<feature type="signal peptide" evidence="1">
    <location>
        <begin position="1"/>
        <end position="20"/>
    </location>
</feature>
<dbReference type="PROSITE" id="PS51257">
    <property type="entry name" value="PROKAR_LIPOPROTEIN"/>
    <property type="match status" value="1"/>
</dbReference>
<dbReference type="RefSeq" id="WP_133840767.1">
    <property type="nucleotide sequence ID" value="NZ_FXXP01000002.1"/>
</dbReference>
<dbReference type="AlphaFoldDB" id="A0A238JD14"/>
<feature type="chain" id="PRO_5013054021" description="Lipoprotein" evidence="1">
    <location>
        <begin position="21"/>
        <end position="237"/>
    </location>
</feature>
<proteinExistence type="predicted"/>